<dbReference type="Proteomes" id="UP001140949">
    <property type="component" value="Unassembled WGS sequence"/>
</dbReference>
<dbReference type="Pfam" id="PF20431">
    <property type="entry name" value="E_motif"/>
    <property type="match status" value="1"/>
</dbReference>
<dbReference type="AlphaFoldDB" id="A0AAX6F2Q5"/>
<accession>A0AAX6F2Q5</accession>
<evidence type="ECO:0000313" key="4">
    <source>
        <dbReference type="Proteomes" id="UP001140949"/>
    </source>
</evidence>
<dbReference type="InterPro" id="IPR011990">
    <property type="entry name" value="TPR-like_helical_dom_sf"/>
</dbReference>
<keyword evidence="1" id="KW-0677">Repeat</keyword>
<dbReference type="FunFam" id="1.25.40.10:FF:000344">
    <property type="entry name" value="Pentatricopeptide repeat-containing protein"/>
    <property type="match status" value="1"/>
</dbReference>
<keyword evidence="4" id="KW-1185">Reference proteome</keyword>
<dbReference type="FunFam" id="1.25.40.10:FF:000031">
    <property type="entry name" value="Pentatricopeptide repeat-containing protein mitochondrial"/>
    <property type="match status" value="1"/>
</dbReference>
<comment type="caution">
    <text evidence="3">The sequence shown here is derived from an EMBL/GenBank/DDBJ whole genome shotgun (WGS) entry which is preliminary data.</text>
</comment>
<dbReference type="InterPro" id="IPR046960">
    <property type="entry name" value="PPR_At4g14850-like_plant"/>
</dbReference>
<feature type="repeat" description="PPR" evidence="2">
    <location>
        <begin position="149"/>
        <end position="179"/>
    </location>
</feature>
<evidence type="ECO:0000313" key="3">
    <source>
        <dbReference type="EMBL" id="KAJ6810700.1"/>
    </source>
</evidence>
<dbReference type="Gene3D" id="1.25.40.10">
    <property type="entry name" value="Tetratricopeptide repeat domain"/>
    <property type="match status" value="2"/>
</dbReference>
<proteinExistence type="predicted"/>
<dbReference type="Pfam" id="PF01535">
    <property type="entry name" value="PPR"/>
    <property type="match status" value="3"/>
</dbReference>
<sequence>MQPTKHSPTLKSFPCSRSLLKLKSCTKASQLKQAHAALLTHGHGHLPAAAAAALLSSYVSLSLLDSALLLLRALPDPSSFLRNSLLRSLSAHSHFRASLRLYSSLLSPRSPPDHFTFPFALRSAAALSDPRLGRPIHAHSILYACADDDLYVNAALVDMYSKCGHVDTARRVFDRMRQRDLVSWTSMISGYAHNGYAAEALDLFRLMRRSGVEPGRVGLLSALLACAHLGALRKGTCFHGFTVRAGFVRDVKVVTAVVDMYGRCGSLELARAVFDCTEGKDVVCWGAMVACYGYHGLGEEAIGVFERMVEDGVKPNHATFTSLLSSCSHSGLLREGKEYFDSMKLTYGIEPNHNHYACVVDILGRAGKLKEAHDIIKRMPMEPHCSIYGSLLGACRIHGDIDLGERIADKLFELNPHHSGYYVLLSNIYAAKSRWSDVARVRELMVGRMVNKVQGFSLIEFDNRIHKFGMEDRCHPESEEVYSYLQQLTSEMKQLGYVPQAEFALRDVENEN</sequence>
<evidence type="ECO:0000256" key="2">
    <source>
        <dbReference type="PROSITE-ProRule" id="PRU00708"/>
    </source>
</evidence>
<dbReference type="InterPro" id="IPR002885">
    <property type="entry name" value="PPR_rpt"/>
</dbReference>
<gene>
    <name evidence="3" type="ORF">M6B38_104225</name>
</gene>
<organism evidence="3 4">
    <name type="scientific">Iris pallida</name>
    <name type="common">Sweet iris</name>
    <dbReference type="NCBI Taxonomy" id="29817"/>
    <lineage>
        <taxon>Eukaryota</taxon>
        <taxon>Viridiplantae</taxon>
        <taxon>Streptophyta</taxon>
        <taxon>Embryophyta</taxon>
        <taxon>Tracheophyta</taxon>
        <taxon>Spermatophyta</taxon>
        <taxon>Magnoliopsida</taxon>
        <taxon>Liliopsida</taxon>
        <taxon>Asparagales</taxon>
        <taxon>Iridaceae</taxon>
        <taxon>Iridoideae</taxon>
        <taxon>Irideae</taxon>
        <taxon>Iris</taxon>
    </lineage>
</organism>
<dbReference type="FunFam" id="1.25.40.10:FF:000366">
    <property type="entry name" value="Pentatricopeptide (PPR) repeat-containing protein"/>
    <property type="match status" value="1"/>
</dbReference>
<feature type="repeat" description="PPR" evidence="2">
    <location>
        <begin position="316"/>
        <end position="351"/>
    </location>
</feature>
<dbReference type="GO" id="GO:0009451">
    <property type="term" value="P:RNA modification"/>
    <property type="evidence" value="ECO:0007669"/>
    <property type="project" value="InterPro"/>
</dbReference>
<feature type="repeat" description="PPR" evidence="2">
    <location>
        <begin position="180"/>
        <end position="214"/>
    </location>
</feature>
<dbReference type="PANTHER" id="PTHR47926:SF500">
    <property type="entry name" value="REPEAT-CONTAINING PROTEIN, PUTATIVE-RELATED"/>
    <property type="match status" value="1"/>
</dbReference>
<dbReference type="NCBIfam" id="TIGR00756">
    <property type="entry name" value="PPR"/>
    <property type="match status" value="4"/>
</dbReference>
<evidence type="ECO:0000256" key="1">
    <source>
        <dbReference type="ARBA" id="ARBA00022737"/>
    </source>
</evidence>
<reference evidence="3" key="2">
    <citation type="submission" date="2023-04" db="EMBL/GenBank/DDBJ databases">
        <authorList>
            <person name="Bruccoleri R.E."/>
            <person name="Oakeley E.J."/>
            <person name="Faust A.-M."/>
            <person name="Dessus-Babus S."/>
            <person name="Altorfer M."/>
            <person name="Burckhardt D."/>
            <person name="Oertli M."/>
            <person name="Naumann U."/>
            <person name="Petersen F."/>
            <person name="Wong J."/>
        </authorList>
    </citation>
    <scope>NUCLEOTIDE SEQUENCE</scope>
    <source>
        <strain evidence="3">GSM-AAB239-AS_SAM_17_03QT</strain>
        <tissue evidence="3">Leaf</tissue>
    </source>
</reference>
<dbReference type="GO" id="GO:0003723">
    <property type="term" value="F:RNA binding"/>
    <property type="evidence" value="ECO:0007669"/>
    <property type="project" value="InterPro"/>
</dbReference>
<dbReference type="PANTHER" id="PTHR47926">
    <property type="entry name" value="PENTATRICOPEPTIDE REPEAT-CONTAINING PROTEIN"/>
    <property type="match status" value="1"/>
</dbReference>
<dbReference type="PROSITE" id="PS51375">
    <property type="entry name" value="PPR"/>
    <property type="match status" value="4"/>
</dbReference>
<dbReference type="EMBL" id="JANAVB010032220">
    <property type="protein sequence ID" value="KAJ6810700.1"/>
    <property type="molecule type" value="Genomic_DNA"/>
</dbReference>
<dbReference type="Pfam" id="PF13041">
    <property type="entry name" value="PPR_2"/>
    <property type="match status" value="1"/>
</dbReference>
<reference evidence="3" key="1">
    <citation type="journal article" date="2023" name="GigaByte">
        <title>Genome assembly of the bearded iris, Iris pallida Lam.</title>
        <authorList>
            <person name="Bruccoleri R.E."/>
            <person name="Oakeley E.J."/>
            <person name="Faust A.M.E."/>
            <person name="Altorfer M."/>
            <person name="Dessus-Babus S."/>
            <person name="Burckhardt D."/>
            <person name="Oertli M."/>
            <person name="Naumann U."/>
            <person name="Petersen F."/>
            <person name="Wong J."/>
        </authorList>
    </citation>
    <scope>NUCLEOTIDE SEQUENCE</scope>
    <source>
        <strain evidence="3">GSM-AAB239-AS_SAM_17_03QT</strain>
    </source>
</reference>
<feature type="repeat" description="PPR" evidence="2">
    <location>
        <begin position="281"/>
        <end position="315"/>
    </location>
</feature>
<name>A0AAX6F2Q5_IRIPA</name>
<dbReference type="InterPro" id="IPR046848">
    <property type="entry name" value="E_motif"/>
</dbReference>
<protein>
    <submittedName>
        <fullName evidence="3">Pentatricopeptide repeat-containing protein-like</fullName>
    </submittedName>
</protein>